<evidence type="ECO:0000256" key="3">
    <source>
        <dbReference type="ARBA" id="ARBA00007769"/>
    </source>
</evidence>
<keyword evidence="5" id="KW-0560">Oxidoreductase</keyword>
<evidence type="ECO:0000256" key="7">
    <source>
        <dbReference type="ARBA" id="ARBA00023211"/>
    </source>
</evidence>
<reference evidence="9" key="1">
    <citation type="journal article" date="2021" name="Nat. Commun.">
        <title>Genetic determinants of endophytism in the Arabidopsis root mycobiome.</title>
        <authorList>
            <person name="Mesny F."/>
            <person name="Miyauchi S."/>
            <person name="Thiergart T."/>
            <person name="Pickel B."/>
            <person name="Atanasova L."/>
            <person name="Karlsson M."/>
            <person name="Huettel B."/>
            <person name="Barry K.W."/>
            <person name="Haridas S."/>
            <person name="Chen C."/>
            <person name="Bauer D."/>
            <person name="Andreopoulos W."/>
            <person name="Pangilinan J."/>
            <person name="LaButti K."/>
            <person name="Riley R."/>
            <person name="Lipzen A."/>
            <person name="Clum A."/>
            <person name="Drula E."/>
            <person name="Henrissat B."/>
            <person name="Kohler A."/>
            <person name="Grigoriev I.V."/>
            <person name="Martin F.M."/>
            <person name="Hacquard S."/>
        </authorList>
    </citation>
    <scope>NUCLEOTIDE SEQUENCE</scope>
    <source>
        <strain evidence="9">FSSC 5 MPI-SDFR-AT-0091</strain>
    </source>
</reference>
<gene>
    <name evidence="9" type="ORF">B0J15DRAFT_550996</name>
</gene>
<evidence type="ECO:0000256" key="4">
    <source>
        <dbReference type="ARBA" id="ARBA00022723"/>
    </source>
</evidence>
<dbReference type="GO" id="GO:0046872">
    <property type="term" value="F:metal ion binding"/>
    <property type="evidence" value="ECO:0007669"/>
    <property type="project" value="UniProtKB-KW"/>
</dbReference>
<evidence type="ECO:0000256" key="2">
    <source>
        <dbReference type="ARBA" id="ARBA00001946"/>
    </source>
</evidence>
<dbReference type="Proteomes" id="UP000736672">
    <property type="component" value="Unassembled WGS sequence"/>
</dbReference>
<dbReference type="Gene3D" id="3.40.718.10">
    <property type="entry name" value="Isopropylmalate Dehydrogenase"/>
    <property type="match status" value="1"/>
</dbReference>
<keyword evidence="4" id="KW-0479">Metal-binding</keyword>
<evidence type="ECO:0000313" key="10">
    <source>
        <dbReference type="Proteomes" id="UP000736672"/>
    </source>
</evidence>
<dbReference type="GO" id="GO:0016491">
    <property type="term" value="F:oxidoreductase activity"/>
    <property type="evidence" value="ECO:0007669"/>
    <property type="project" value="UniProtKB-KW"/>
</dbReference>
<dbReference type="PANTHER" id="PTHR43275:SF1">
    <property type="entry name" value="D-MALATE DEHYDROGENASE [DECARBOXYLATING]"/>
    <property type="match status" value="1"/>
</dbReference>
<protein>
    <submittedName>
        <fullName evidence="9">Tartrate dehydrogenase</fullName>
    </submittedName>
</protein>
<keyword evidence="6" id="KW-0520">NAD</keyword>
<accession>A0A9P9H304</accession>
<dbReference type="Pfam" id="PF00180">
    <property type="entry name" value="Iso_dh"/>
    <property type="match status" value="1"/>
</dbReference>
<dbReference type="PANTHER" id="PTHR43275">
    <property type="entry name" value="D-MALATE DEHYDROGENASE [DECARBOXYLATING]"/>
    <property type="match status" value="1"/>
</dbReference>
<proteinExistence type="inferred from homology"/>
<keyword evidence="7" id="KW-0464">Manganese</keyword>
<dbReference type="InterPro" id="IPR050501">
    <property type="entry name" value="ICDH/IPMDH"/>
</dbReference>
<dbReference type="SUPFAM" id="SSF53659">
    <property type="entry name" value="Isocitrate/Isopropylmalate dehydrogenase-like"/>
    <property type="match status" value="1"/>
</dbReference>
<name>A0A9P9H304_FUSSL</name>
<evidence type="ECO:0000259" key="8">
    <source>
        <dbReference type="SMART" id="SM01329"/>
    </source>
</evidence>
<feature type="domain" description="Isopropylmalate dehydrogenase-like" evidence="8">
    <location>
        <begin position="30"/>
        <end position="246"/>
    </location>
</feature>
<organism evidence="9 10">
    <name type="scientific">Fusarium solani</name>
    <name type="common">Filamentous fungus</name>
    <dbReference type="NCBI Taxonomy" id="169388"/>
    <lineage>
        <taxon>Eukaryota</taxon>
        <taxon>Fungi</taxon>
        <taxon>Dikarya</taxon>
        <taxon>Ascomycota</taxon>
        <taxon>Pezizomycotina</taxon>
        <taxon>Sordariomycetes</taxon>
        <taxon>Hypocreomycetidae</taxon>
        <taxon>Hypocreales</taxon>
        <taxon>Nectriaceae</taxon>
        <taxon>Fusarium</taxon>
        <taxon>Fusarium solani species complex</taxon>
    </lineage>
</organism>
<evidence type="ECO:0000313" key="9">
    <source>
        <dbReference type="EMBL" id="KAH7249557.1"/>
    </source>
</evidence>
<comment type="cofactor">
    <cofactor evidence="2">
        <name>Mg(2+)</name>
        <dbReference type="ChEBI" id="CHEBI:18420"/>
    </cofactor>
</comment>
<dbReference type="InterPro" id="IPR024084">
    <property type="entry name" value="IsoPropMal-DH-like_dom"/>
</dbReference>
<evidence type="ECO:0000256" key="1">
    <source>
        <dbReference type="ARBA" id="ARBA00001936"/>
    </source>
</evidence>
<dbReference type="AlphaFoldDB" id="A0A9P9H304"/>
<keyword evidence="10" id="KW-1185">Reference proteome</keyword>
<comment type="cofactor">
    <cofactor evidence="1">
        <name>Mn(2+)</name>
        <dbReference type="ChEBI" id="CHEBI:29035"/>
    </cofactor>
</comment>
<sequence length="246" mass="27928">MTHTYRKPPSFLKLLLTSLNFPSHEQFHPPLPAAIPRDGIGVEVVEAALQVIQAAAEASGEYTVQTILRKHDAVLFGAVRNPDVPDHECLWGLLLKMRDEMKLYVNSCPIRCFSRPRIVGVDAAHLDWFFVRENSEGEYSGHGGRSRLTQSWEVGTELSIFTRYGVERIMKYAFQAAMRRNRKHLTVVSKSNALRHGLVHWHEIAAEVAADFPEVTWDKKPVDAMKIRMAQNNVFLIIVEARLLMG</sequence>
<dbReference type="EMBL" id="JAGTJS010000013">
    <property type="protein sequence ID" value="KAH7249557.1"/>
    <property type="molecule type" value="Genomic_DNA"/>
</dbReference>
<evidence type="ECO:0000256" key="5">
    <source>
        <dbReference type="ARBA" id="ARBA00023002"/>
    </source>
</evidence>
<evidence type="ECO:0000256" key="6">
    <source>
        <dbReference type="ARBA" id="ARBA00023027"/>
    </source>
</evidence>
<dbReference type="SMART" id="SM01329">
    <property type="entry name" value="Iso_dh"/>
    <property type="match status" value="1"/>
</dbReference>
<comment type="caution">
    <text evidence="9">The sequence shown here is derived from an EMBL/GenBank/DDBJ whole genome shotgun (WGS) entry which is preliminary data.</text>
</comment>
<comment type="similarity">
    <text evidence="3">Belongs to the isocitrate and isopropylmalate dehydrogenases family.</text>
</comment>